<name>A0AA40DIL3_9PEZI</name>
<dbReference type="Gene3D" id="3.30.9.10">
    <property type="entry name" value="D-Amino Acid Oxidase, subunit A, domain 2"/>
    <property type="match status" value="1"/>
</dbReference>
<evidence type="ECO:0000256" key="1">
    <source>
        <dbReference type="ARBA" id="ARBA00001974"/>
    </source>
</evidence>
<evidence type="ECO:0000256" key="2">
    <source>
        <dbReference type="ARBA" id="ARBA00022630"/>
    </source>
</evidence>
<keyword evidence="4" id="KW-0560">Oxidoreductase</keyword>
<organism evidence="10 11">
    <name type="scientific">Lasiosphaeris hirsuta</name>
    <dbReference type="NCBI Taxonomy" id="260670"/>
    <lineage>
        <taxon>Eukaryota</taxon>
        <taxon>Fungi</taxon>
        <taxon>Dikarya</taxon>
        <taxon>Ascomycota</taxon>
        <taxon>Pezizomycotina</taxon>
        <taxon>Sordariomycetes</taxon>
        <taxon>Sordariomycetidae</taxon>
        <taxon>Sordariales</taxon>
        <taxon>Lasiosphaeriaceae</taxon>
        <taxon>Lasiosphaeris</taxon>
    </lineage>
</organism>
<comment type="catalytic activity">
    <reaction evidence="5">
        <text>(S)-2-hydroxyglutarate + A = 2-oxoglutarate + AH2</text>
        <dbReference type="Rhea" id="RHEA:21252"/>
        <dbReference type="ChEBI" id="CHEBI:13193"/>
        <dbReference type="ChEBI" id="CHEBI:16782"/>
        <dbReference type="ChEBI" id="CHEBI:16810"/>
        <dbReference type="ChEBI" id="CHEBI:17499"/>
        <dbReference type="EC" id="1.1.99.2"/>
    </reaction>
</comment>
<dbReference type="Proteomes" id="UP001172102">
    <property type="component" value="Unassembled WGS sequence"/>
</dbReference>
<dbReference type="PANTHER" id="PTHR43104:SF4">
    <property type="entry name" value="L-2-HYDROXYGLUTARATE DEHYDROGENASE, MITOCHONDRIAL"/>
    <property type="match status" value="1"/>
</dbReference>
<keyword evidence="2" id="KW-0285">Flavoprotein</keyword>
<keyword evidence="11" id="KW-1185">Reference proteome</keyword>
<evidence type="ECO:0000256" key="3">
    <source>
        <dbReference type="ARBA" id="ARBA00022827"/>
    </source>
</evidence>
<protein>
    <recommendedName>
        <fullName evidence="8">L-2-hydroxyglutarate dehydrogenase, mitochondrial</fullName>
        <ecNumber evidence="7">1.1.99.2</ecNumber>
    </recommendedName>
</protein>
<dbReference type="InterPro" id="IPR006076">
    <property type="entry name" value="FAD-dep_OxRdtase"/>
</dbReference>
<evidence type="ECO:0000256" key="8">
    <source>
        <dbReference type="ARBA" id="ARBA00041137"/>
    </source>
</evidence>
<gene>
    <name evidence="10" type="ORF">B0H67DRAFT_656027</name>
</gene>
<dbReference type="GO" id="GO:0047545">
    <property type="term" value="F:(S)-2-hydroxyglutarate dehydrogenase activity"/>
    <property type="evidence" value="ECO:0007669"/>
    <property type="project" value="UniProtKB-EC"/>
</dbReference>
<dbReference type="Gene3D" id="3.50.50.60">
    <property type="entry name" value="FAD/NAD(P)-binding domain"/>
    <property type="match status" value="1"/>
</dbReference>
<comment type="caution">
    <text evidence="10">The sequence shown here is derived from an EMBL/GenBank/DDBJ whole genome shotgun (WGS) entry which is preliminary data.</text>
</comment>
<proteinExistence type="inferred from homology"/>
<evidence type="ECO:0000256" key="4">
    <source>
        <dbReference type="ARBA" id="ARBA00023002"/>
    </source>
</evidence>
<dbReference type="InterPro" id="IPR036188">
    <property type="entry name" value="FAD/NAD-bd_sf"/>
</dbReference>
<accession>A0AA40DIL3</accession>
<evidence type="ECO:0000313" key="11">
    <source>
        <dbReference type="Proteomes" id="UP001172102"/>
    </source>
</evidence>
<feature type="domain" description="FAD dependent oxidoreductase" evidence="9">
    <location>
        <begin position="31"/>
        <end position="365"/>
    </location>
</feature>
<evidence type="ECO:0000313" key="10">
    <source>
        <dbReference type="EMBL" id="KAK0701298.1"/>
    </source>
</evidence>
<keyword evidence="3" id="KW-0274">FAD</keyword>
<dbReference type="SUPFAM" id="SSF51905">
    <property type="entry name" value="FAD/NAD(P)-binding domain"/>
    <property type="match status" value="1"/>
</dbReference>
<evidence type="ECO:0000256" key="6">
    <source>
        <dbReference type="ARBA" id="ARBA00037941"/>
    </source>
</evidence>
<evidence type="ECO:0000256" key="7">
    <source>
        <dbReference type="ARBA" id="ARBA00038878"/>
    </source>
</evidence>
<reference evidence="10" key="1">
    <citation type="submission" date="2023-06" db="EMBL/GenBank/DDBJ databases">
        <title>Genome-scale phylogeny and comparative genomics of the fungal order Sordariales.</title>
        <authorList>
            <consortium name="Lawrence Berkeley National Laboratory"/>
            <person name="Hensen N."/>
            <person name="Bonometti L."/>
            <person name="Westerberg I."/>
            <person name="Brannstrom I.O."/>
            <person name="Guillou S."/>
            <person name="Cros-Aarteil S."/>
            <person name="Calhoun S."/>
            <person name="Haridas S."/>
            <person name="Kuo A."/>
            <person name="Mondo S."/>
            <person name="Pangilinan J."/>
            <person name="Riley R."/>
            <person name="Labutti K."/>
            <person name="Andreopoulos B."/>
            <person name="Lipzen A."/>
            <person name="Chen C."/>
            <person name="Yanf M."/>
            <person name="Daum C."/>
            <person name="Ng V."/>
            <person name="Clum A."/>
            <person name="Steindorff A."/>
            <person name="Ohm R."/>
            <person name="Martin F."/>
            <person name="Silar P."/>
            <person name="Natvig D."/>
            <person name="Lalanne C."/>
            <person name="Gautier V."/>
            <person name="Ament-Velasquez S.L."/>
            <person name="Kruys A."/>
            <person name="Hutchinson M.I."/>
            <person name="Powell A.J."/>
            <person name="Barry K."/>
            <person name="Miller A.N."/>
            <person name="Grigoriev I.V."/>
            <person name="Debuchy R."/>
            <person name="Gladieux P."/>
            <person name="Thoren M.H."/>
            <person name="Johannesson H."/>
        </authorList>
    </citation>
    <scope>NUCLEOTIDE SEQUENCE</scope>
    <source>
        <strain evidence="10">SMH4607-1</strain>
    </source>
</reference>
<comment type="similarity">
    <text evidence="6">Belongs to the L2HGDH family.</text>
</comment>
<dbReference type="EC" id="1.1.99.2" evidence="7"/>
<dbReference type="AlphaFoldDB" id="A0AA40DIL3"/>
<comment type="cofactor">
    <cofactor evidence="1">
        <name>FAD</name>
        <dbReference type="ChEBI" id="CHEBI:57692"/>
    </cofactor>
</comment>
<evidence type="ECO:0000259" key="9">
    <source>
        <dbReference type="Pfam" id="PF01266"/>
    </source>
</evidence>
<dbReference type="Pfam" id="PF01266">
    <property type="entry name" value="DAO"/>
    <property type="match status" value="1"/>
</dbReference>
<dbReference type="PANTHER" id="PTHR43104">
    <property type="entry name" value="L-2-HYDROXYGLUTARATE DEHYDROGENASE, MITOCHONDRIAL"/>
    <property type="match status" value="1"/>
</dbReference>
<sequence>MRLLVRGSCIRHCRFSTSHRRLTDFIQAITGVIGLAVARSLALRSGGSVILRERNRAVGIETSSRSSEVIHAGIYYGPGTLKTQLCIRGKKLLRIGKWIVAQNDAQRGTLEKLHALCWHVLDVPVNWISEAEMAALEPDVTATAGALESPTTGILDSHTPMMSLLADVEDVGGTVALRSKAADASPLRDGAGWNLLVQGEDGQEITIRAVTVVNAAGLGAALVHNLVLPPEQHIQMCYAKGNYFSYNASTPKVSRLIYPAPEPGHGGLGTHLTLDLAGRMRFGPDVEWCEGPDDVDVSPAKVPDAIREMRKYLPGIDATALSPDYAGIRPKLSRDSAIEGIPGWVNLLAIESPGLMSSLAIAEMVESLLYK</sequence>
<dbReference type="EMBL" id="JAUKUA010000010">
    <property type="protein sequence ID" value="KAK0701298.1"/>
    <property type="molecule type" value="Genomic_DNA"/>
</dbReference>
<evidence type="ECO:0000256" key="5">
    <source>
        <dbReference type="ARBA" id="ARBA00036066"/>
    </source>
</evidence>